<proteinExistence type="predicted"/>
<evidence type="ECO:0000313" key="2">
    <source>
        <dbReference type="Proteomes" id="UP000007323"/>
    </source>
</evidence>
<protein>
    <submittedName>
        <fullName evidence="1">Uncharacterized protein</fullName>
    </submittedName>
</protein>
<name>H2DE68_9CAUD</name>
<dbReference type="GeneID" id="11605347"/>
<sequence length="72" mass="7710">MMAAIKTHTGIVVRASGRKRVQLHQSATAWIARSNEYYYRDTGARVGGYGRGHIELDSIRPIAPAAAQGGAA</sequence>
<reference evidence="1 2" key="1">
    <citation type="submission" date="2011-08" db="EMBL/GenBank/DDBJ databases">
        <authorList>
            <person name="Kim I.-G."/>
            <person name="Rhim S.-L."/>
        </authorList>
    </citation>
    <scope>NUCLEOTIDE SEQUENCE [LARGE SCALE GENOMIC DNA]</scope>
</reference>
<gene>
    <name evidence="1" type="ORF">PEp14_00038</name>
</gene>
<keyword evidence="2" id="KW-1185">Reference proteome</keyword>
<organism evidence="1 2">
    <name type="scientific">Erwinia phage PEp14</name>
    <dbReference type="NCBI Taxonomy" id="1131315"/>
    <lineage>
        <taxon>Viruses</taxon>
        <taxon>Duplodnaviria</taxon>
        <taxon>Heunggongvirae</taxon>
        <taxon>Uroviricota</taxon>
        <taxon>Caudoviricetes</taxon>
        <taxon>Pavtokvirus</taxon>
        <taxon>Pavtokvirus PEp14</taxon>
    </lineage>
</organism>
<accession>H2DE68</accession>
<evidence type="ECO:0000313" key="1">
    <source>
        <dbReference type="EMBL" id="AEY69627.1"/>
    </source>
</evidence>
<dbReference type="KEGG" id="vg:11605347"/>
<dbReference type="EMBL" id="JN585957">
    <property type="protein sequence ID" value="AEY69627.1"/>
    <property type="molecule type" value="Genomic_DNA"/>
</dbReference>
<dbReference type="Proteomes" id="UP000007323">
    <property type="component" value="Segment"/>
</dbReference>
<dbReference type="RefSeq" id="YP_005098442.1">
    <property type="nucleotide sequence ID" value="NC_016767.1"/>
</dbReference>